<dbReference type="EMBL" id="LAZR01055604">
    <property type="protein sequence ID" value="KKK76007.1"/>
    <property type="molecule type" value="Genomic_DNA"/>
</dbReference>
<evidence type="ECO:0000313" key="1">
    <source>
        <dbReference type="EMBL" id="KKK76007.1"/>
    </source>
</evidence>
<proteinExistence type="predicted"/>
<comment type="caution">
    <text evidence="1">The sequence shown here is derived from an EMBL/GenBank/DDBJ whole genome shotgun (WGS) entry which is preliminary data.</text>
</comment>
<name>A0A0F8Y3L1_9ZZZZ</name>
<sequence>MTNATQTTTTGKGEMIRECGRHGDYLDASSTRCPDCSRVGTLVGKLCQCTDVTLNGTERVAWTCAKCFGTVVRPARIGN</sequence>
<gene>
    <name evidence="1" type="ORF">LCGC14_2868040</name>
</gene>
<dbReference type="AlphaFoldDB" id="A0A0F8Y3L1"/>
<protein>
    <submittedName>
        <fullName evidence="1">Uncharacterized protein</fullName>
    </submittedName>
</protein>
<organism evidence="1">
    <name type="scientific">marine sediment metagenome</name>
    <dbReference type="NCBI Taxonomy" id="412755"/>
    <lineage>
        <taxon>unclassified sequences</taxon>
        <taxon>metagenomes</taxon>
        <taxon>ecological metagenomes</taxon>
    </lineage>
</organism>
<reference evidence="1" key="1">
    <citation type="journal article" date="2015" name="Nature">
        <title>Complex archaea that bridge the gap between prokaryotes and eukaryotes.</title>
        <authorList>
            <person name="Spang A."/>
            <person name="Saw J.H."/>
            <person name="Jorgensen S.L."/>
            <person name="Zaremba-Niedzwiedzka K."/>
            <person name="Martijn J."/>
            <person name="Lind A.E."/>
            <person name="van Eijk R."/>
            <person name="Schleper C."/>
            <person name="Guy L."/>
            <person name="Ettema T.J."/>
        </authorList>
    </citation>
    <scope>NUCLEOTIDE SEQUENCE</scope>
</reference>
<accession>A0A0F8Y3L1</accession>